<keyword evidence="3" id="KW-1185">Reference proteome</keyword>
<dbReference type="EMBL" id="AWQQ01000148">
    <property type="protein sequence ID" value="PHJ36799.1"/>
    <property type="molecule type" value="Genomic_DNA"/>
</dbReference>
<name>A0A2C6M715_9FIRM</name>
<feature type="transmembrane region" description="Helical" evidence="1">
    <location>
        <begin position="12"/>
        <end position="33"/>
    </location>
</feature>
<keyword evidence="1" id="KW-0472">Membrane</keyword>
<gene>
    <name evidence="2" type="ORF">P378_20295</name>
</gene>
<proteinExistence type="predicted"/>
<evidence type="ECO:0000256" key="1">
    <source>
        <dbReference type="SAM" id="Phobius"/>
    </source>
</evidence>
<dbReference type="Proteomes" id="UP000222564">
    <property type="component" value="Unassembled WGS sequence"/>
</dbReference>
<reference evidence="2 3" key="1">
    <citation type="submission" date="2013-09" db="EMBL/GenBank/DDBJ databases">
        <title>Biodegradation of hydrocarbons in the deep terrestrial subsurface : characterization of a microbial consortium composed of two Desulfotomaculum species originating from a deep geological formation.</title>
        <authorList>
            <person name="Aullo T."/>
            <person name="Berlendis S."/>
            <person name="Lascourreges J.-F."/>
            <person name="Dessort D."/>
            <person name="Saint-Laurent S."/>
            <person name="Schraauwers B."/>
            <person name="Mas J."/>
            <person name="Magot M."/>
            <person name="Ranchou-Peyruse A."/>
        </authorList>
    </citation>
    <scope>NUCLEOTIDE SEQUENCE [LARGE SCALE GENOMIC DNA]</scope>
    <source>
        <strain evidence="2 3">Bs107</strain>
    </source>
</reference>
<sequence length="70" mass="8118">MKIPSNPTIKEFLAYMSKVIPCLLLFALFYCIVHCYNHKNTLVLIPLTASIFVLYTFFGESTDEPIEERE</sequence>
<accession>A0A2C6M715</accession>
<comment type="caution">
    <text evidence="2">The sequence shown here is derived from an EMBL/GenBank/DDBJ whole genome shotgun (WGS) entry which is preliminary data.</text>
</comment>
<dbReference type="AlphaFoldDB" id="A0A2C6M715"/>
<keyword evidence="1" id="KW-1133">Transmembrane helix</keyword>
<evidence type="ECO:0000313" key="3">
    <source>
        <dbReference type="Proteomes" id="UP000222564"/>
    </source>
</evidence>
<feature type="transmembrane region" description="Helical" evidence="1">
    <location>
        <begin position="40"/>
        <end position="58"/>
    </location>
</feature>
<organism evidence="2 3">
    <name type="scientific">Desulforamulus profundi</name>
    <dbReference type="NCBI Taxonomy" id="1383067"/>
    <lineage>
        <taxon>Bacteria</taxon>
        <taxon>Bacillati</taxon>
        <taxon>Bacillota</taxon>
        <taxon>Clostridia</taxon>
        <taxon>Eubacteriales</taxon>
        <taxon>Peptococcaceae</taxon>
        <taxon>Desulforamulus</taxon>
    </lineage>
</organism>
<protein>
    <submittedName>
        <fullName evidence="2">Uncharacterized protein</fullName>
    </submittedName>
</protein>
<evidence type="ECO:0000313" key="2">
    <source>
        <dbReference type="EMBL" id="PHJ36799.1"/>
    </source>
</evidence>
<keyword evidence="1" id="KW-0812">Transmembrane</keyword>
<dbReference type="OrthoDB" id="1809272at2"/>